<dbReference type="EMBL" id="LAZR01050138">
    <property type="protein sequence ID" value="KKK88031.1"/>
    <property type="molecule type" value="Genomic_DNA"/>
</dbReference>
<name>A0A0F9BUH0_9ZZZZ</name>
<comment type="caution">
    <text evidence="1">The sequence shown here is derived from an EMBL/GenBank/DDBJ whole genome shotgun (WGS) entry which is preliminary data.</text>
</comment>
<reference evidence="1" key="1">
    <citation type="journal article" date="2015" name="Nature">
        <title>Complex archaea that bridge the gap between prokaryotes and eukaryotes.</title>
        <authorList>
            <person name="Spang A."/>
            <person name="Saw J.H."/>
            <person name="Jorgensen S.L."/>
            <person name="Zaremba-Niedzwiedzka K."/>
            <person name="Martijn J."/>
            <person name="Lind A.E."/>
            <person name="van Eijk R."/>
            <person name="Schleper C."/>
            <person name="Guy L."/>
            <person name="Ettema T.J."/>
        </authorList>
    </citation>
    <scope>NUCLEOTIDE SEQUENCE</scope>
</reference>
<organism evidence="1">
    <name type="scientific">marine sediment metagenome</name>
    <dbReference type="NCBI Taxonomy" id="412755"/>
    <lineage>
        <taxon>unclassified sequences</taxon>
        <taxon>metagenomes</taxon>
        <taxon>ecological metagenomes</taxon>
    </lineage>
</organism>
<sequence>MSDQRKELITLLSEINQGGGAGWPGKSIENFVTKSDSSLRKYVGWYHTYSYSFGWPNWIIRSLVNLYEHQGRVLSKTIERLRGPVHGGRFKTVFPYQMCRQT</sequence>
<accession>A0A0F9BUH0</accession>
<dbReference type="AlphaFoldDB" id="A0A0F9BUH0"/>
<gene>
    <name evidence="1" type="ORF">LCGC14_2747290</name>
</gene>
<evidence type="ECO:0000313" key="1">
    <source>
        <dbReference type="EMBL" id="KKK88031.1"/>
    </source>
</evidence>
<protein>
    <submittedName>
        <fullName evidence="1">Uncharacterized protein</fullName>
    </submittedName>
</protein>
<proteinExistence type="predicted"/>